<dbReference type="AlphaFoldDB" id="A0A5E7L572"/>
<sequence length="31" mass="3466">MEVLQRVRAGPRAGYQEKDVLIRASLHGLSD</sequence>
<dbReference type="Proteomes" id="UP000377224">
    <property type="component" value="Unassembled WGS sequence"/>
</dbReference>
<dbReference type="EMBL" id="CABVHJ010000019">
    <property type="protein sequence ID" value="VVN29798.1"/>
    <property type="molecule type" value="Genomic_DNA"/>
</dbReference>
<evidence type="ECO:0000313" key="4">
    <source>
        <dbReference type="Proteomes" id="UP000377224"/>
    </source>
</evidence>
<name>A0A5E7L572_PSEFL</name>
<protein>
    <submittedName>
        <fullName evidence="2">Uncharacterized protein</fullName>
    </submittedName>
</protein>
<evidence type="ECO:0000313" key="2">
    <source>
        <dbReference type="EMBL" id="VVP08431.1"/>
    </source>
</evidence>
<evidence type="ECO:0000313" key="1">
    <source>
        <dbReference type="EMBL" id="VVN29798.1"/>
    </source>
</evidence>
<reference evidence="3 4" key="1">
    <citation type="submission" date="2019-09" db="EMBL/GenBank/DDBJ databases">
        <authorList>
            <person name="Chandra G."/>
            <person name="Truman W A."/>
        </authorList>
    </citation>
    <scope>NUCLEOTIDE SEQUENCE [LARGE SCALE GENOMIC DNA]</scope>
    <source>
        <strain evidence="1">PS655</strain>
        <strain evidence="2">PS896</strain>
    </source>
</reference>
<gene>
    <name evidence="1" type="ORF">PS655_04805</name>
    <name evidence="2" type="ORF">PS896_03204</name>
</gene>
<evidence type="ECO:0000313" key="3">
    <source>
        <dbReference type="Proteomes" id="UP000327167"/>
    </source>
</evidence>
<accession>A0A5E7L572</accession>
<dbReference type="Proteomes" id="UP000327167">
    <property type="component" value="Unassembled WGS sequence"/>
</dbReference>
<proteinExistence type="predicted"/>
<dbReference type="EMBL" id="CABVIN010000004">
    <property type="protein sequence ID" value="VVP08431.1"/>
    <property type="molecule type" value="Genomic_DNA"/>
</dbReference>
<organism evidence="2 4">
    <name type="scientific">Pseudomonas fluorescens</name>
    <dbReference type="NCBI Taxonomy" id="294"/>
    <lineage>
        <taxon>Bacteria</taxon>
        <taxon>Pseudomonadati</taxon>
        <taxon>Pseudomonadota</taxon>
        <taxon>Gammaproteobacteria</taxon>
        <taxon>Pseudomonadales</taxon>
        <taxon>Pseudomonadaceae</taxon>
        <taxon>Pseudomonas</taxon>
    </lineage>
</organism>